<dbReference type="SUPFAM" id="SSF81321">
    <property type="entry name" value="Family A G protein-coupled receptor-like"/>
    <property type="match status" value="1"/>
</dbReference>
<protein>
    <recommendedName>
        <fullName evidence="10">G-protein coupled receptors family 1 profile domain-containing protein</fullName>
    </recommendedName>
</protein>
<evidence type="ECO:0000256" key="6">
    <source>
        <dbReference type="ARBA" id="ARBA00023136"/>
    </source>
</evidence>
<accession>A0AAV2HU83</accession>
<feature type="transmembrane region" description="Helical" evidence="9">
    <location>
        <begin position="76"/>
        <end position="96"/>
    </location>
</feature>
<keyword evidence="8" id="KW-0807">Transducer</keyword>
<evidence type="ECO:0000256" key="8">
    <source>
        <dbReference type="ARBA" id="ARBA00023224"/>
    </source>
</evidence>
<evidence type="ECO:0000256" key="5">
    <source>
        <dbReference type="ARBA" id="ARBA00023040"/>
    </source>
</evidence>
<dbReference type="InterPro" id="IPR017452">
    <property type="entry name" value="GPCR_Rhodpsn_7TM"/>
</dbReference>
<keyword evidence="7" id="KW-0675">Receptor</keyword>
<dbReference type="Pfam" id="PF00001">
    <property type="entry name" value="7tm_1"/>
    <property type="match status" value="1"/>
</dbReference>
<dbReference type="Proteomes" id="UP001497497">
    <property type="component" value="Unassembled WGS sequence"/>
</dbReference>
<feature type="transmembrane region" description="Helical" evidence="9">
    <location>
        <begin position="50"/>
        <end position="70"/>
    </location>
</feature>
<keyword evidence="3 9" id="KW-0812">Transmembrane</keyword>
<feature type="transmembrane region" description="Helical" evidence="9">
    <location>
        <begin position="160"/>
        <end position="180"/>
    </location>
</feature>
<keyword evidence="5" id="KW-0297">G-protein coupled receptor</keyword>
<dbReference type="GO" id="GO:0007218">
    <property type="term" value="P:neuropeptide signaling pathway"/>
    <property type="evidence" value="ECO:0007669"/>
    <property type="project" value="TreeGrafter"/>
</dbReference>
<feature type="transmembrane region" description="Helical" evidence="9">
    <location>
        <begin position="278"/>
        <end position="306"/>
    </location>
</feature>
<evidence type="ECO:0000259" key="10">
    <source>
        <dbReference type="PROSITE" id="PS50262"/>
    </source>
</evidence>
<comment type="subcellular location">
    <subcellularLocation>
        <location evidence="1">Cell membrane</location>
        <topology evidence="1">Multi-pass membrane protein</topology>
    </subcellularLocation>
</comment>
<evidence type="ECO:0000256" key="7">
    <source>
        <dbReference type="ARBA" id="ARBA00023170"/>
    </source>
</evidence>
<evidence type="ECO:0000256" key="4">
    <source>
        <dbReference type="ARBA" id="ARBA00022989"/>
    </source>
</evidence>
<feature type="domain" description="G-protein coupled receptors family 1 profile" evidence="10">
    <location>
        <begin position="50"/>
        <end position="335"/>
    </location>
</feature>
<dbReference type="AlphaFoldDB" id="A0AAV2HU83"/>
<organism evidence="11 12">
    <name type="scientific">Lymnaea stagnalis</name>
    <name type="common">Great pond snail</name>
    <name type="synonym">Helix stagnalis</name>
    <dbReference type="NCBI Taxonomy" id="6523"/>
    <lineage>
        <taxon>Eukaryota</taxon>
        <taxon>Metazoa</taxon>
        <taxon>Spiralia</taxon>
        <taxon>Lophotrochozoa</taxon>
        <taxon>Mollusca</taxon>
        <taxon>Gastropoda</taxon>
        <taxon>Heterobranchia</taxon>
        <taxon>Euthyneura</taxon>
        <taxon>Panpulmonata</taxon>
        <taxon>Hygrophila</taxon>
        <taxon>Lymnaeoidea</taxon>
        <taxon>Lymnaeidae</taxon>
        <taxon>Lymnaea</taxon>
    </lineage>
</organism>
<evidence type="ECO:0000256" key="3">
    <source>
        <dbReference type="ARBA" id="ARBA00022692"/>
    </source>
</evidence>
<dbReference type="PROSITE" id="PS50262">
    <property type="entry name" value="G_PROTEIN_RECEP_F1_2"/>
    <property type="match status" value="1"/>
</dbReference>
<dbReference type="PANTHER" id="PTHR24230">
    <property type="entry name" value="G-PROTEIN COUPLED RECEPTOR"/>
    <property type="match status" value="1"/>
</dbReference>
<feature type="transmembrane region" description="Helical" evidence="9">
    <location>
        <begin position="318"/>
        <end position="338"/>
    </location>
</feature>
<keyword evidence="12" id="KW-1185">Reference proteome</keyword>
<dbReference type="Gene3D" id="1.20.1070.10">
    <property type="entry name" value="Rhodopsin 7-helix transmembrane proteins"/>
    <property type="match status" value="1"/>
</dbReference>
<reference evidence="11 12" key="1">
    <citation type="submission" date="2024-04" db="EMBL/GenBank/DDBJ databases">
        <authorList>
            <consortium name="Genoscope - CEA"/>
            <person name="William W."/>
        </authorList>
    </citation>
    <scope>NUCLEOTIDE SEQUENCE [LARGE SCALE GENOMIC DNA]</scope>
</reference>
<comment type="caution">
    <text evidence="11">The sequence shown here is derived from an EMBL/GenBank/DDBJ whole genome shotgun (WGS) entry which is preliminary data.</text>
</comment>
<proteinExistence type="predicted"/>
<evidence type="ECO:0000256" key="2">
    <source>
        <dbReference type="ARBA" id="ARBA00022475"/>
    </source>
</evidence>
<dbReference type="CDD" id="cd00637">
    <property type="entry name" value="7tm_classA_rhodopsin-like"/>
    <property type="match status" value="1"/>
</dbReference>
<dbReference type="GO" id="GO:0008528">
    <property type="term" value="F:G protein-coupled peptide receptor activity"/>
    <property type="evidence" value="ECO:0007669"/>
    <property type="project" value="TreeGrafter"/>
</dbReference>
<keyword evidence="2" id="KW-1003">Cell membrane</keyword>
<gene>
    <name evidence="11" type="ORF">GSLYS_00011575001</name>
</gene>
<dbReference type="EMBL" id="CAXITT010000271">
    <property type="protein sequence ID" value="CAL1537673.1"/>
    <property type="molecule type" value="Genomic_DNA"/>
</dbReference>
<feature type="transmembrane region" description="Helical" evidence="9">
    <location>
        <begin position="211"/>
        <end position="232"/>
    </location>
</feature>
<name>A0AAV2HU83_LYMST</name>
<dbReference type="GO" id="GO:0005886">
    <property type="term" value="C:plasma membrane"/>
    <property type="evidence" value="ECO:0007669"/>
    <property type="project" value="UniProtKB-SubCell"/>
</dbReference>
<dbReference type="InterPro" id="IPR000276">
    <property type="entry name" value="GPCR_Rhodpsn"/>
</dbReference>
<dbReference type="PANTHER" id="PTHR24230:SF75">
    <property type="entry name" value="RELAXIN FAMILY PEPTIDE RECEPTOR 3"/>
    <property type="match status" value="1"/>
</dbReference>
<evidence type="ECO:0000313" key="11">
    <source>
        <dbReference type="EMBL" id="CAL1537673.1"/>
    </source>
</evidence>
<keyword evidence="4 9" id="KW-1133">Transmembrane helix</keyword>
<evidence type="ECO:0000256" key="9">
    <source>
        <dbReference type="SAM" id="Phobius"/>
    </source>
</evidence>
<evidence type="ECO:0000313" key="12">
    <source>
        <dbReference type="Proteomes" id="UP001497497"/>
    </source>
</evidence>
<keyword evidence="6 9" id="KW-0472">Membrane</keyword>
<sequence>MDGEAILLPAANISKEDDVIGEIPTTFFVTIFTYKSDDPLISFSNKLFEYYLLALIGVGIPGNLLTAITLQTILPLSVSSLLVSVVALFDSLALIAKVIENQLLLYDVELNTFACNALTMFSVYLSTVANWSLVLLCMEQYIAVAYPLKKELMLTKSRSCIVSIIVCLAMFIGFVVAYFLNSDWLIDALPCWMRTAKTLQSYLIIENLHVFAPYILVFGLAVCIYVGHASFLKKHNKIEQENRVVESETGLASSSKEVAEVDKISFEEKMTLVTLTKIASGLFLVLVLPYFAYVIITLVSSVYSIYFINTTDWMLFTHIRSVLLDTTYAIKFLLYCVSGTFRKHFRHRILWC</sequence>
<evidence type="ECO:0000256" key="1">
    <source>
        <dbReference type="ARBA" id="ARBA00004651"/>
    </source>
</evidence>